<protein>
    <recommendedName>
        <fullName evidence="2">Cyclin-dependent kinase inhibitor domain-containing protein</fullName>
    </recommendedName>
</protein>
<dbReference type="GO" id="GO:0005634">
    <property type="term" value="C:nucleus"/>
    <property type="evidence" value="ECO:0007669"/>
    <property type="project" value="InterPro"/>
</dbReference>
<dbReference type="InterPro" id="IPR044898">
    <property type="entry name" value="CDI_dom_sf"/>
</dbReference>
<dbReference type="EMBL" id="CAJZBQ010000020">
    <property type="protein sequence ID" value="CAG9318446.1"/>
    <property type="molecule type" value="Genomic_DNA"/>
</dbReference>
<name>A0AAU9JCI1_9CILI</name>
<reference evidence="3" key="1">
    <citation type="submission" date="2021-09" db="EMBL/GenBank/DDBJ databases">
        <authorList>
            <consortium name="AG Swart"/>
            <person name="Singh M."/>
            <person name="Singh A."/>
            <person name="Seah K."/>
            <person name="Emmerich C."/>
        </authorList>
    </citation>
    <scope>NUCLEOTIDE SEQUENCE</scope>
    <source>
        <strain evidence="3">ATCC30299</strain>
    </source>
</reference>
<sequence>MSLFCEAREELENDLLNWMADIKRELTECAEERSAFYGFDFDTEIPRTNEDQRYQWEGLYSSSISKLRTSINSEPESTRSTLATLQNGVDEIREIAGLVLCISVEDDFLKDH</sequence>
<dbReference type="Proteomes" id="UP001162131">
    <property type="component" value="Unassembled WGS sequence"/>
</dbReference>
<proteinExistence type="predicted"/>
<dbReference type="Gene3D" id="4.10.365.10">
    <property type="entry name" value="p27"/>
    <property type="match status" value="1"/>
</dbReference>
<dbReference type="InterPro" id="IPR003175">
    <property type="entry name" value="CDI_dom"/>
</dbReference>
<dbReference type="AlphaFoldDB" id="A0AAU9JCI1"/>
<dbReference type="Pfam" id="PF02234">
    <property type="entry name" value="CDI"/>
    <property type="match status" value="1"/>
</dbReference>
<organism evidence="3 4">
    <name type="scientific">Blepharisma stoltei</name>
    <dbReference type="NCBI Taxonomy" id="1481888"/>
    <lineage>
        <taxon>Eukaryota</taxon>
        <taxon>Sar</taxon>
        <taxon>Alveolata</taxon>
        <taxon>Ciliophora</taxon>
        <taxon>Postciliodesmatophora</taxon>
        <taxon>Heterotrichea</taxon>
        <taxon>Heterotrichida</taxon>
        <taxon>Blepharismidae</taxon>
        <taxon>Blepharisma</taxon>
    </lineage>
</organism>
<keyword evidence="1" id="KW-0649">Protein kinase inhibitor</keyword>
<gene>
    <name evidence="3" type="ORF">BSTOLATCC_MIC20920</name>
</gene>
<evidence type="ECO:0000256" key="1">
    <source>
        <dbReference type="ARBA" id="ARBA00023013"/>
    </source>
</evidence>
<keyword evidence="4" id="KW-1185">Reference proteome</keyword>
<evidence type="ECO:0000259" key="2">
    <source>
        <dbReference type="Pfam" id="PF02234"/>
    </source>
</evidence>
<comment type="caution">
    <text evidence="3">The sequence shown here is derived from an EMBL/GenBank/DDBJ whole genome shotgun (WGS) entry which is preliminary data.</text>
</comment>
<evidence type="ECO:0000313" key="4">
    <source>
        <dbReference type="Proteomes" id="UP001162131"/>
    </source>
</evidence>
<accession>A0AAU9JCI1</accession>
<dbReference type="GO" id="GO:0004861">
    <property type="term" value="F:cyclin-dependent protein serine/threonine kinase inhibitor activity"/>
    <property type="evidence" value="ECO:0007669"/>
    <property type="project" value="InterPro"/>
</dbReference>
<dbReference type="GO" id="GO:0051726">
    <property type="term" value="P:regulation of cell cycle"/>
    <property type="evidence" value="ECO:0007669"/>
    <property type="project" value="InterPro"/>
</dbReference>
<evidence type="ECO:0000313" key="3">
    <source>
        <dbReference type="EMBL" id="CAG9318446.1"/>
    </source>
</evidence>
<feature type="domain" description="Cyclin-dependent kinase inhibitor" evidence="2">
    <location>
        <begin position="20"/>
        <end position="58"/>
    </location>
</feature>